<dbReference type="GO" id="GO:0010468">
    <property type="term" value="P:regulation of gene expression"/>
    <property type="evidence" value="ECO:0007669"/>
    <property type="project" value="UniProtKB-ARBA"/>
</dbReference>
<dbReference type="GO" id="GO:0000032">
    <property type="term" value="P:cell wall mannoprotein biosynthetic process"/>
    <property type="evidence" value="ECO:0007669"/>
    <property type="project" value="TreeGrafter"/>
</dbReference>
<dbReference type="GO" id="GO:0000136">
    <property type="term" value="C:mannan polymerase complex"/>
    <property type="evidence" value="ECO:0007669"/>
    <property type="project" value="TreeGrafter"/>
</dbReference>
<dbReference type="SUPFAM" id="SSF53448">
    <property type="entry name" value="Nucleotide-diphospho-sugar transferases"/>
    <property type="match status" value="1"/>
</dbReference>
<dbReference type="OrthoDB" id="2405412at2759"/>
<dbReference type="EMBL" id="JAEPRE010000061">
    <property type="protein sequence ID" value="KAG2234086.1"/>
    <property type="molecule type" value="Genomic_DNA"/>
</dbReference>
<dbReference type="Gene3D" id="1.10.10.10">
    <property type="entry name" value="Winged helix-like DNA-binding domain superfamily/Winged helix DNA-binding domain"/>
    <property type="match status" value="1"/>
</dbReference>
<evidence type="ECO:0000256" key="2">
    <source>
        <dbReference type="SAM" id="MobiDB-lite"/>
    </source>
</evidence>
<dbReference type="InterPro" id="IPR029044">
    <property type="entry name" value="Nucleotide-diphossugar_trans"/>
</dbReference>
<dbReference type="FunFam" id="1.10.10.10:FF:000087">
    <property type="entry name" value="Transcriptional adapter 2"/>
    <property type="match status" value="1"/>
</dbReference>
<proteinExistence type="inferred from homology"/>
<dbReference type="AlphaFoldDB" id="A0A8H7SS33"/>
<evidence type="ECO:0000313" key="4">
    <source>
        <dbReference type="EMBL" id="KAG2234086.1"/>
    </source>
</evidence>
<dbReference type="Pfam" id="PF03452">
    <property type="entry name" value="Anp1"/>
    <property type="match status" value="1"/>
</dbReference>
<name>A0A8H7SS33_9FUNG</name>
<evidence type="ECO:0000256" key="1">
    <source>
        <dbReference type="ARBA" id="ARBA00037964"/>
    </source>
</evidence>
<reference evidence="4" key="1">
    <citation type="submission" date="2021-01" db="EMBL/GenBank/DDBJ databases">
        <title>Metabolic potential, ecology and presence of endohyphal bacteria is reflected in genomic diversity of Mucoromycotina.</title>
        <authorList>
            <person name="Muszewska A."/>
            <person name="Okrasinska A."/>
            <person name="Steczkiewicz K."/>
            <person name="Drgas O."/>
            <person name="Orlowska M."/>
            <person name="Perlinska-Lenart U."/>
            <person name="Aleksandrzak-Piekarczyk T."/>
            <person name="Szatraj K."/>
            <person name="Zielenkiewicz U."/>
            <person name="Pilsyk S."/>
            <person name="Malc E."/>
            <person name="Mieczkowski P."/>
            <person name="Kruszewska J.S."/>
            <person name="Biernat P."/>
            <person name="Pawlowska J."/>
        </authorList>
    </citation>
    <scope>NUCLEOTIDE SEQUENCE</scope>
    <source>
        <strain evidence="4">WA0000018081</strain>
    </source>
</reference>
<dbReference type="PANTHER" id="PTHR43083">
    <property type="entry name" value="MANNAN POLYMERASE II"/>
    <property type="match status" value="1"/>
</dbReference>
<protein>
    <recommendedName>
        <fullName evidence="3">SWIRM domain-containing protein</fullName>
    </recommendedName>
</protein>
<dbReference type="Pfam" id="PF04433">
    <property type="entry name" value="SWIRM"/>
    <property type="match status" value="1"/>
</dbReference>
<keyword evidence="5" id="KW-1185">Reference proteome</keyword>
<dbReference type="PROSITE" id="PS50934">
    <property type="entry name" value="SWIRM"/>
    <property type="match status" value="1"/>
</dbReference>
<feature type="compositionally biased region" description="Polar residues" evidence="2">
    <location>
        <begin position="137"/>
        <end position="149"/>
    </location>
</feature>
<evidence type="ECO:0000259" key="3">
    <source>
        <dbReference type="PROSITE" id="PS50934"/>
    </source>
</evidence>
<comment type="caution">
    <text evidence="4">The sequence shown here is derived from an EMBL/GenBank/DDBJ whole genome shotgun (WGS) entry which is preliminary data.</text>
</comment>
<dbReference type="InterPro" id="IPR007526">
    <property type="entry name" value="SWIRM"/>
</dbReference>
<organism evidence="4 5">
    <name type="scientific">Thamnidium elegans</name>
    <dbReference type="NCBI Taxonomy" id="101142"/>
    <lineage>
        <taxon>Eukaryota</taxon>
        <taxon>Fungi</taxon>
        <taxon>Fungi incertae sedis</taxon>
        <taxon>Mucoromycota</taxon>
        <taxon>Mucoromycotina</taxon>
        <taxon>Mucoromycetes</taxon>
        <taxon>Mucorales</taxon>
        <taxon>Mucorineae</taxon>
        <taxon>Mucoraceae</taxon>
        <taxon>Thamnidium</taxon>
    </lineage>
</organism>
<feature type="domain" description="SWIRM" evidence="3">
    <location>
        <begin position="207"/>
        <end position="306"/>
    </location>
</feature>
<gene>
    <name evidence="4" type="ORF">INT48_000263</name>
</gene>
<feature type="compositionally biased region" description="Low complexity" evidence="2">
    <location>
        <begin position="93"/>
        <end position="109"/>
    </location>
</feature>
<dbReference type="GO" id="GO:0000009">
    <property type="term" value="F:alpha-1,6-mannosyltransferase activity"/>
    <property type="evidence" value="ECO:0007669"/>
    <property type="project" value="TreeGrafter"/>
</dbReference>
<dbReference type="InterPro" id="IPR052086">
    <property type="entry name" value="Mannan_Polymerase_Subunit"/>
</dbReference>
<dbReference type="InterPro" id="IPR009057">
    <property type="entry name" value="Homeodomain-like_sf"/>
</dbReference>
<comment type="similarity">
    <text evidence="1">Belongs to the ANP1/MMN9/VAN1 family.</text>
</comment>
<dbReference type="GO" id="GO:0006487">
    <property type="term" value="P:protein N-linked glycosylation"/>
    <property type="evidence" value="ECO:0007669"/>
    <property type="project" value="TreeGrafter"/>
</dbReference>
<sequence>MLSSTSTPISPPVTPKTFLRDSSALLEEDDQVLQLPPAALSSHHTTPPPTDLRRKSNARRYSRAMSTADKDAITFRDPFAVEGNFYLATPTNRSKSTPQRSPSPSTRGSFTMDIFEDLIGAKNGNSELSRKRRNSNMEEQMTESSVTQSQPVFNTASILNTERHVKKSKTDAAAAYDKVDITMTDQEAFQDSDWIPDMSVFDQLPSVRVVWKGSPLAIDHMPYYELLHPGEVNIASTLRLTPEQYLKCRRSLVLAAQEFDKLHIAFRKSDAQKCVRIDVNKTSTLWSVFSRLGSVVLEQRQKLCNKTSILDRILSLNLDNKISNNNNKFINFNLITSSGSSAQQNKERILVLTPLKDAEPYLDRYFELLDRTTYPNHLISLAFLVSDSSDDTIASLEFHVNRIQSRSTWSSSPRFDSIRIFKKDFEFNLQNTERHKYEMQPLRRSIMARSRNWLLSAALTPDISWVAWIDVDVVEYPKTIFHDLMRANVDVIVPNCLLNRDDNEFWAYDKNNWQETDQSWKIQQNLDPDFVLLEGYYEFPTYRYLMVDMPTEVGLNYKVPLDGVGATFTLVKAHVHREGAIFPPFTYQHQVETEGFAKIAKSMGFSVYGLPGYIIYHVQNH</sequence>
<dbReference type="PANTHER" id="PTHR43083:SF6">
    <property type="entry name" value="MANNAN POLYMERASE COMPLEXES SUBUNIT MNN9"/>
    <property type="match status" value="1"/>
</dbReference>
<dbReference type="SUPFAM" id="SSF46689">
    <property type="entry name" value="Homeodomain-like"/>
    <property type="match status" value="1"/>
</dbReference>
<dbReference type="Proteomes" id="UP000613177">
    <property type="component" value="Unassembled WGS sequence"/>
</dbReference>
<accession>A0A8H7SS33</accession>
<feature type="region of interest" description="Disordered" evidence="2">
    <location>
        <begin position="89"/>
        <end position="149"/>
    </location>
</feature>
<evidence type="ECO:0000313" key="5">
    <source>
        <dbReference type="Proteomes" id="UP000613177"/>
    </source>
</evidence>
<feature type="region of interest" description="Disordered" evidence="2">
    <location>
        <begin position="29"/>
        <end position="66"/>
    </location>
</feature>
<dbReference type="InterPro" id="IPR036388">
    <property type="entry name" value="WH-like_DNA-bd_sf"/>
</dbReference>
<dbReference type="Gene3D" id="3.90.550.10">
    <property type="entry name" value="Spore Coat Polysaccharide Biosynthesis Protein SpsA, Chain A"/>
    <property type="match status" value="1"/>
</dbReference>